<comment type="caution">
    <text evidence="1">The sequence shown here is derived from an EMBL/GenBank/DDBJ whole genome shotgun (WGS) entry which is preliminary data.</text>
</comment>
<name>A0AAD5UYK2_9APHY</name>
<sequence>MDIPQTPRGTLSEHHTARLTIPLYPETLARCFPRRGQEATFSLAARVAHFLKPSPRYEVQWLGYVKSKGPSR</sequence>
<accession>A0AAD5UYK2</accession>
<reference evidence="1" key="1">
    <citation type="submission" date="2022-07" db="EMBL/GenBank/DDBJ databases">
        <title>Genome Sequence of Physisporinus lineatus.</title>
        <authorList>
            <person name="Buettner E."/>
        </authorList>
    </citation>
    <scope>NUCLEOTIDE SEQUENCE</scope>
    <source>
        <strain evidence="1">VT162</strain>
    </source>
</reference>
<protein>
    <submittedName>
        <fullName evidence="1">Uncharacterized protein</fullName>
    </submittedName>
</protein>
<evidence type="ECO:0000313" key="1">
    <source>
        <dbReference type="EMBL" id="KAJ3481121.1"/>
    </source>
</evidence>
<proteinExistence type="predicted"/>
<gene>
    <name evidence="1" type="ORF">NLI96_g7876</name>
</gene>
<dbReference type="EMBL" id="JANAWD010000338">
    <property type="protein sequence ID" value="KAJ3481121.1"/>
    <property type="molecule type" value="Genomic_DNA"/>
</dbReference>
<dbReference type="AlphaFoldDB" id="A0AAD5UYK2"/>
<organism evidence="1 2">
    <name type="scientific">Meripilus lineatus</name>
    <dbReference type="NCBI Taxonomy" id="2056292"/>
    <lineage>
        <taxon>Eukaryota</taxon>
        <taxon>Fungi</taxon>
        <taxon>Dikarya</taxon>
        <taxon>Basidiomycota</taxon>
        <taxon>Agaricomycotina</taxon>
        <taxon>Agaricomycetes</taxon>
        <taxon>Polyporales</taxon>
        <taxon>Meripilaceae</taxon>
        <taxon>Meripilus</taxon>
    </lineage>
</organism>
<evidence type="ECO:0000313" key="2">
    <source>
        <dbReference type="Proteomes" id="UP001212997"/>
    </source>
</evidence>
<keyword evidence="2" id="KW-1185">Reference proteome</keyword>
<dbReference type="Proteomes" id="UP001212997">
    <property type="component" value="Unassembled WGS sequence"/>
</dbReference>